<sequence length="214" mass="23641">MGGQNGPRVEGGEGRIEEMSFVYFLRAGNDGPVKIGFTLLPSSRFSSLSGANPKGLVLLRMIEGTKENEKWLHQHFSHKRIRGEWFIYDAEMCTVVPGEIARADTLSSPCQNAVKGEAQEIVQTAGECAPGNPTIQKKIAFAADKLGMSIGRVKRLWYKEQKIITAAELDFLRAVYADLLMEAQEELGRRSAWITSKLSSLSFEANSLARECGE</sequence>
<dbReference type="RefSeq" id="WP_124298019.1">
    <property type="nucleotide sequence ID" value="NZ_BDEV01000221.1"/>
</dbReference>
<evidence type="ECO:0000313" key="1">
    <source>
        <dbReference type="EMBL" id="GCD64412.1"/>
    </source>
</evidence>
<keyword evidence="2" id="KW-1185">Reference proteome</keyword>
<organism evidence="1 2">
    <name type="scientific">Acetobacter pasteurianus NBRC 3278</name>
    <dbReference type="NCBI Taxonomy" id="1226660"/>
    <lineage>
        <taxon>Bacteria</taxon>
        <taxon>Pseudomonadati</taxon>
        <taxon>Pseudomonadota</taxon>
        <taxon>Alphaproteobacteria</taxon>
        <taxon>Acetobacterales</taxon>
        <taxon>Acetobacteraceae</taxon>
        <taxon>Acetobacter</taxon>
    </lineage>
</organism>
<comment type="caution">
    <text evidence="1">The sequence shown here is derived from an EMBL/GenBank/DDBJ whole genome shotgun (WGS) entry which is preliminary data.</text>
</comment>
<dbReference type="AlphaFoldDB" id="A0A401X937"/>
<dbReference type="EMBL" id="BDEV01000221">
    <property type="protein sequence ID" value="GCD64412.1"/>
    <property type="molecule type" value="Genomic_DNA"/>
</dbReference>
<evidence type="ECO:0008006" key="3">
    <source>
        <dbReference type="Google" id="ProtNLM"/>
    </source>
</evidence>
<proteinExistence type="predicted"/>
<dbReference type="Pfam" id="PF13455">
    <property type="entry name" value="MUG113"/>
    <property type="match status" value="1"/>
</dbReference>
<dbReference type="Proteomes" id="UP000287385">
    <property type="component" value="Unassembled WGS sequence"/>
</dbReference>
<evidence type="ECO:0000313" key="2">
    <source>
        <dbReference type="Proteomes" id="UP000287385"/>
    </source>
</evidence>
<gene>
    <name evidence="1" type="ORF">NBRC3278_3505</name>
</gene>
<name>A0A401X937_ACEPA</name>
<accession>A0A401X937</accession>
<reference evidence="1 2" key="1">
    <citation type="submission" date="2016-06" db="EMBL/GenBank/DDBJ databases">
        <title>Acetobacter pasteurianus NBRC 3278 whole genome sequencing project.</title>
        <authorList>
            <person name="Matsutani M."/>
            <person name="Shiwa Y."/>
            <person name="Okamoto-Kainuma A."/>
            <person name="Ishikawa M."/>
            <person name="Koizumi Y."/>
            <person name="Yoshikawa H."/>
            <person name="Yakushi T."/>
            <person name="Matsushita K."/>
        </authorList>
    </citation>
    <scope>NUCLEOTIDE SEQUENCE [LARGE SCALE GENOMIC DNA]</scope>
    <source>
        <strain evidence="1 2">NBRC 3278</strain>
    </source>
</reference>
<protein>
    <recommendedName>
        <fullName evidence="3">GIY-YIG nuclease family protein</fullName>
    </recommendedName>
</protein>